<evidence type="ECO:0000313" key="6">
    <source>
        <dbReference type="Proteomes" id="UP000321058"/>
    </source>
</evidence>
<dbReference type="PANTHER" id="PTHR43199">
    <property type="entry name" value="GLUTATHIONE HYDROLASE"/>
    <property type="match status" value="1"/>
</dbReference>
<dbReference type="AlphaFoldDB" id="A0A512N5Y8"/>
<sequence>MSESLTSQWKVTKQAVRGKGVVVAQNCRAAEVGAEILRKGGNAIDAAVATGMAIGALEPWMSGIGGVGFMTIWSAKEQRAWTIDYGPISAKKLDPSNYKIVGPGPANPFAWPDILEQRNEVGYHSIAVPGMVAGLAKALERFGSLKWQDVMAPGTALAKRGMELDWYMQVMLANGAEHLSKFPASKANYLPDNGRVPTLDWQANVRYLKLGNLGETYQRLSDGGPREYYEGNLARDIAADLQAGGSAISYDDLASYEARIVEPLSFQHGDAVINVAGGLTAGPTLRRTIELAGAKTKGKGAPDADFFVAIAEGMHKAYEERLKTMGDKPTNTCTTHFCAADSEGNMVALTQTLMSLFGSCVMLPKTGITMNNGMLWFDPEPNRPNSIAPGKRPLCNICPVVVTKDGKPWFCIGASGGRRIVPAVTQLSLMLIDRGMDVEAAFHQPRIDVSGVGPIRANRDLPDAVKKAIAAKLAIVEVGNQVSPLGFANPSCIVRDPASGELTGMNEVMSPWAGGAAQ</sequence>
<keyword evidence="4" id="KW-0865">Zymogen</keyword>
<dbReference type="InterPro" id="IPR043137">
    <property type="entry name" value="GGT_ssub_C"/>
</dbReference>
<comment type="caution">
    <text evidence="5">The sequence shown here is derived from an EMBL/GenBank/DDBJ whole genome shotgun (WGS) entry which is preliminary data.</text>
</comment>
<evidence type="ECO:0000256" key="4">
    <source>
        <dbReference type="ARBA" id="ARBA00023145"/>
    </source>
</evidence>
<dbReference type="GO" id="GO:0016740">
    <property type="term" value="F:transferase activity"/>
    <property type="evidence" value="ECO:0007669"/>
    <property type="project" value="UniProtKB-KW"/>
</dbReference>
<name>A0A512N5Y8_9HYPH</name>
<keyword evidence="2 5" id="KW-0808">Transferase</keyword>
<keyword evidence="6" id="KW-1185">Reference proteome</keyword>
<organism evidence="5 6">
    <name type="scientific">Reyranella soli</name>
    <dbReference type="NCBI Taxonomy" id="1230389"/>
    <lineage>
        <taxon>Bacteria</taxon>
        <taxon>Pseudomonadati</taxon>
        <taxon>Pseudomonadota</taxon>
        <taxon>Alphaproteobacteria</taxon>
        <taxon>Hyphomicrobiales</taxon>
        <taxon>Reyranellaceae</taxon>
        <taxon>Reyranella</taxon>
    </lineage>
</organism>
<dbReference type="InterPro" id="IPR029055">
    <property type="entry name" value="Ntn_hydrolases_N"/>
</dbReference>
<dbReference type="EMBL" id="BKAJ01000030">
    <property type="protein sequence ID" value="GEP54389.1"/>
    <property type="molecule type" value="Genomic_DNA"/>
</dbReference>
<dbReference type="RefSeq" id="WP_147147879.1">
    <property type="nucleotide sequence ID" value="NZ_BKAJ01000030.1"/>
</dbReference>
<dbReference type="GO" id="GO:0016787">
    <property type="term" value="F:hydrolase activity"/>
    <property type="evidence" value="ECO:0007669"/>
    <property type="project" value="UniProtKB-KW"/>
</dbReference>
<dbReference type="PRINTS" id="PR01210">
    <property type="entry name" value="GGTRANSPTASE"/>
</dbReference>
<comment type="similarity">
    <text evidence="1">Belongs to the gamma-glutamyltransferase family.</text>
</comment>
<keyword evidence="3" id="KW-0378">Hydrolase</keyword>
<protein>
    <submittedName>
        <fullName evidence="5">Gamma-glutamyltransferase</fullName>
    </submittedName>
</protein>
<dbReference type="Gene3D" id="3.60.20.40">
    <property type="match status" value="1"/>
</dbReference>
<dbReference type="Pfam" id="PF01019">
    <property type="entry name" value="G_glu_transpept"/>
    <property type="match status" value="2"/>
</dbReference>
<dbReference type="Proteomes" id="UP000321058">
    <property type="component" value="Unassembled WGS sequence"/>
</dbReference>
<dbReference type="PANTHER" id="PTHR43199:SF1">
    <property type="entry name" value="GLUTATHIONE HYDROLASE PROENZYME"/>
    <property type="match status" value="1"/>
</dbReference>
<reference evidence="5 6" key="1">
    <citation type="submission" date="2019-07" db="EMBL/GenBank/DDBJ databases">
        <title>Whole genome shotgun sequence of Reyranella soli NBRC 108950.</title>
        <authorList>
            <person name="Hosoyama A."/>
            <person name="Uohara A."/>
            <person name="Ohji S."/>
            <person name="Ichikawa N."/>
        </authorList>
    </citation>
    <scope>NUCLEOTIDE SEQUENCE [LARGE SCALE GENOMIC DNA]</scope>
    <source>
        <strain evidence="5 6">NBRC 108950</strain>
    </source>
</reference>
<proteinExistence type="inferred from homology"/>
<evidence type="ECO:0000256" key="2">
    <source>
        <dbReference type="ARBA" id="ARBA00022679"/>
    </source>
</evidence>
<accession>A0A512N5Y8</accession>
<dbReference type="OrthoDB" id="9781342at2"/>
<evidence type="ECO:0000256" key="3">
    <source>
        <dbReference type="ARBA" id="ARBA00022801"/>
    </source>
</evidence>
<evidence type="ECO:0000313" key="5">
    <source>
        <dbReference type="EMBL" id="GEP54389.1"/>
    </source>
</evidence>
<dbReference type="InterPro" id="IPR051792">
    <property type="entry name" value="GGT_bact"/>
</dbReference>
<dbReference type="SUPFAM" id="SSF56235">
    <property type="entry name" value="N-terminal nucleophile aminohydrolases (Ntn hydrolases)"/>
    <property type="match status" value="1"/>
</dbReference>
<evidence type="ECO:0000256" key="1">
    <source>
        <dbReference type="ARBA" id="ARBA00009381"/>
    </source>
</evidence>
<gene>
    <name evidence="5" type="ORF">RSO01_15550</name>
</gene>